<evidence type="ECO:0000313" key="2">
    <source>
        <dbReference type="Proteomes" id="UP001652582"/>
    </source>
</evidence>
<feature type="compositionally biased region" description="Basic and acidic residues" evidence="1">
    <location>
        <begin position="60"/>
        <end position="82"/>
    </location>
</feature>
<proteinExistence type="predicted"/>
<keyword evidence="2" id="KW-1185">Reference proteome</keyword>
<organism evidence="2 3">
    <name type="scientific">Bicyclus anynana</name>
    <name type="common">Squinting bush brown butterfly</name>
    <dbReference type="NCBI Taxonomy" id="110368"/>
    <lineage>
        <taxon>Eukaryota</taxon>
        <taxon>Metazoa</taxon>
        <taxon>Ecdysozoa</taxon>
        <taxon>Arthropoda</taxon>
        <taxon>Hexapoda</taxon>
        <taxon>Insecta</taxon>
        <taxon>Pterygota</taxon>
        <taxon>Neoptera</taxon>
        <taxon>Endopterygota</taxon>
        <taxon>Lepidoptera</taxon>
        <taxon>Glossata</taxon>
        <taxon>Ditrysia</taxon>
        <taxon>Papilionoidea</taxon>
        <taxon>Nymphalidae</taxon>
        <taxon>Satyrinae</taxon>
        <taxon>Satyrini</taxon>
        <taxon>Mycalesina</taxon>
        <taxon>Bicyclus</taxon>
    </lineage>
</organism>
<sequence>MKPMSAQDEKTLDTAVALANEITSKSMNDLENEQKPVTAPCERSKFPFKFPLVASLHHATHQDADKEADKAERRTFSEEAKSVPDIQASLTRESKKAYECLIEKPTPASLISQINEDMPNDSPPPKTGTGATPKMTNKISTIPKPAPRQPSGQFHSLQKQIPYQTRSIATELSDALSKSDVDNVNVIPLPPRGSKPKLVDKPRHFRKYPLKLPTETVERPLPQTPPQVKPPPVIYQNTLRSAIPFNKVEVHSPERRAAISLDVSAASMGAIHGLVKVPAFATTTTNPFTNTPESIPSTSSVNPFIHYIEDDTFEQFYDDDSEDEVSVQKDFERVSLTKDHVSVEDLLEFADQKPSARQRGVESDEVRIMNKVLKKQVTPEDCLEALEFSAWNVHIAIKLLKVKISVGEAALVTLEDCSRELDIADGDIVKASAVLTLCNKNTDEYFAVLFVTSICSKLGELATSHATSTPGD</sequence>
<accession>A0ABM3M5D8</accession>
<protein>
    <submittedName>
        <fullName evidence="3">Activated Cdc42 kinase-like</fullName>
    </submittedName>
</protein>
<dbReference type="RefSeq" id="XP_052746691.1">
    <property type="nucleotide sequence ID" value="XM_052890731.1"/>
</dbReference>
<feature type="region of interest" description="Disordered" evidence="1">
    <location>
        <begin position="59"/>
        <end position="88"/>
    </location>
</feature>
<evidence type="ECO:0000313" key="3">
    <source>
        <dbReference type="RefSeq" id="XP_052746691.1"/>
    </source>
</evidence>
<evidence type="ECO:0000256" key="1">
    <source>
        <dbReference type="SAM" id="MobiDB-lite"/>
    </source>
</evidence>
<dbReference type="GeneID" id="112046804"/>
<dbReference type="Proteomes" id="UP001652582">
    <property type="component" value="Chromosome Z"/>
</dbReference>
<gene>
    <name evidence="3" type="primary">LOC112046804</name>
</gene>
<name>A0ABM3M5D8_BICAN</name>
<reference evidence="3" key="1">
    <citation type="submission" date="2025-08" db="UniProtKB">
        <authorList>
            <consortium name="RefSeq"/>
        </authorList>
    </citation>
    <scope>IDENTIFICATION</scope>
</reference>